<dbReference type="GO" id="GO:0008270">
    <property type="term" value="F:zinc ion binding"/>
    <property type="evidence" value="ECO:0007669"/>
    <property type="project" value="UniProtKB-UniRule"/>
</dbReference>
<dbReference type="InterPro" id="IPR000642">
    <property type="entry name" value="Peptidase_M41"/>
</dbReference>
<evidence type="ECO:0000256" key="1">
    <source>
        <dbReference type="ARBA" id="ARBA00004370"/>
    </source>
</evidence>
<comment type="similarity">
    <text evidence="16">Belongs to the AAA ATPase family.</text>
</comment>
<dbReference type="FunFam" id="1.20.58.760:FF:000001">
    <property type="entry name" value="ATP-dependent zinc metalloprotease FtsH"/>
    <property type="match status" value="1"/>
</dbReference>
<evidence type="ECO:0000256" key="8">
    <source>
        <dbReference type="ARBA" id="ARBA00022801"/>
    </source>
</evidence>
<dbReference type="GO" id="GO:0005886">
    <property type="term" value="C:plasma membrane"/>
    <property type="evidence" value="ECO:0007669"/>
    <property type="project" value="UniProtKB-SubCell"/>
</dbReference>
<comment type="function">
    <text evidence="15">Acts as a processive, ATP-dependent zinc metallopeptidase for both cytoplasmic and membrane proteins. Plays a role in the quality control of integral membrane proteins.</text>
</comment>
<dbReference type="EC" id="3.4.24.-" evidence="15"/>
<dbReference type="InterPro" id="IPR037219">
    <property type="entry name" value="Peptidase_M41-like"/>
</dbReference>
<dbReference type="FunFam" id="3.40.50.300:FF:000001">
    <property type="entry name" value="ATP-dependent zinc metalloprotease FtsH"/>
    <property type="match status" value="1"/>
</dbReference>
<dbReference type="InterPro" id="IPR003959">
    <property type="entry name" value="ATPase_AAA_core"/>
</dbReference>
<evidence type="ECO:0000256" key="10">
    <source>
        <dbReference type="ARBA" id="ARBA00022840"/>
    </source>
</evidence>
<dbReference type="SUPFAM" id="SSF140990">
    <property type="entry name" value="FtsH protease domain-like"/>
    <property type="match status" value="1"/>
</dbReference>
<dbReference type="FunFam" id="1.10.8.60:FF:000001">
    <property type="entry name" value="ATP-dependent zinc metalloprotease FtsH"/>
    <property type="match status" value="1"/>
</dbReference>
<dbReference type="CDD" id="cd19501">
    <property type="entry name" value="RecA-like_FtsH"/>
    <property type="match status" value="1"/>
</dbReference>
<dbReference type="Pfam" id="PF06480">
    <property type="entry name" value="FtsH_ext"/>
    <property type="match status" value="1"/>
</dbReference>
<dbReference type="HAMAP" id="MF_01458">
    <property type="entry name" value="FtsH"/>
    <property type="match status" value="1"/>
</dbReference>
<dbReference type="Gene3D" id="3.40.50.300">
    <property type="entry name" value="P-loop containing nucleotide triphosphate hydrolases"/>
    <property type="match status" value="1"/>
</dbReference>
<evidence type="ECO:0000256" key="9">
    <source>
        <dbReference type="ARBA" id="ARBA00022833"/>
    </source>
</evidence>
<gene>
    <name evidence="15 18" type="primary">ftsH</name>
    <name evidence="18" type="ORF">V5E97_37065</name>
</gene>
<keyword evidence="13 15" id="KW-0472">Membrane</keyword>
<evidence type="ECO:0000256" key="7">
    <source>
        <dbReference type="ARBA" id="ARBA00022741"/>
    </source>
</evidence>
<dbReference type="PANTHER" id="PTHR23076">
    <property type="entry name" value="METALLOPROTEASE M41 FTSH"/>
    <property type="match status" value="1"/>
</dbReference>
<dbReference type="PROSITE" id="PS00674">
    <property type="entry name" value="AAA"/>
    <property type="match status" value="1"/>
</dbReference>
<dbReference type="PANTHER" id="PTHR23076:SF97">
    <property type="entry name" value="ATP-DEPENDENT ZINC METALLOPROTEASE YME1L1"/>
    <property type="match status" value="1"/>
</dbReference>
<dbReference type="AlphaFoldDB" id="A0AAU7CF34"/>
<evidence type="ECO:0000256" key="5">
    <source>
        <dbReference type="ARBA" id="ARBA00022692"/>
    </source>
</evidence>
<evidence type="ECO:0000256" key="11">
    <source>
        <dbReference type="ARBA" id="ARBA00022989"/>
    </source>
</evidence>
<dbReference type="GO" id="GO:0004222">
    <property type="term" value="F:metalloendopeptidase activity"/>
    <property type="evidence" value="ECO:0007669"/>
    <property type="project" value="InterPro"/>
</dbReference>
<comment type="cofactor">
    <cofactor evidence="15">
        <name>Zn(2+)</name>
        <dbReference type="ChEBI" id="CHEBI:29105"/>
    </cofactor>
    <text evidence="15">Binds 1 zinc ion per subunit.</text>
</comment>
<feature type="transmembrane region" description="Helical" evidence="15">
    <location>
        <begin position="120"/>
        <end position="142"/>
    </location>
</feature>
<keyword evidence="7 15" id="KW-0547">Nucleotide-binding</keyword>
<organism evidence="18">
    <name type="scientific">Singulisphaera sp. Ch08</name>
    <dbReference type="NCBI Taxonomy" id="3120278"/>
    <lineage>
        <taxon>Bacteria</taxon>
        <taxon>Pseudomonadati</taxon>
        <taxon>Planctomycetota</taxon>
        <taxon>Planctomycetia</taxon>
        <taxon>Isosphaerales</taxon>
        <taxon>Isosphaeraceae</taxon>
        <taxon>Singulisphaera</taxon>
    </lineage>
</organism>
<keyword evidence="11 15" id="KW-1133">Transmembrane helix</keyword>
<dbReference type="InterPro" id="IPR011546">
    <property type="entry name" value="Pept_M41_FtsH_extracell"/>
</dbReference>
<dbReference type="Gene3D" id="1.20.58.760">
    <property type="entry name" value="Peptidase M41"/>
    <property type="match status" value="1"/>
</dbReference>
<evidence type="ECO:0000256" key="4">
    <source>
        <dbReference type="ARBA" id="ARBA00022670"/>
    </source>
</evidence>
<feature type="binding site" evidence="15">
    <location>
        <position position="510"/>
    </location>
    <ligand>
        <name>Zn(2+)</name>
        <dbReference type="ChEBI" id="CHEBI:29105"/>
        <note>catalytic</note>
    </ligand>
</feature>
<feature type="domain" description="AAA+ ATPase" evidence="17">
    <location>
        <begin position="204"/>
        <end position="342"/>
    </location>
</feature>
<dbReference type="GO" id="GO:0005524">
    <property type="term" value="F:ATP binding"/>
    <property type="evidence" value="ECO:0007669"/>
    <property type="project" value="UniProtKB-UniRule"/>
</dbReference>
<dbReference type="SMART" id="SM00382">
    <property type="entry name" value="AAA"/>
    <property type="match status" value="1"/>
</dbReference>
<keyword evidence="6 15" id="KW-0479">Metal-binding</keyword>
<comment type="subcellular location">
    <subcellularLocation>
        <location evidence="15">Cell membrane</location>
        <topology evidence="15">Multi-pass membrane protein</topology>
        <orientation evidence="15">Cytoplasmic side</orientation>
    </subcellularLocation>
    <subcellularLocation>
        <location evidence="1">Membrane</location>
    </subcellularLocation>
</comment>
<evidence type="ECO:0000256" key="15">
    <source>
        <dbReference type="HAMAP-Rule" id="MF_01458"/>
    </source>
</evidence>
<dbReference type="InterPro" id="IPR003960">
    <property type="entry name" value="ATPase_AAA_CS"/>
</dbReference>
<keyword evidence="4 15" id="KW-0645">Protease</keyword>
<dbReference type="EMBL" id="CP155447">
    <property type="protein sequence ID" value="XBH03869.1"/>
    <property type="molecule type" value="Genomic_DNA"/>
</dbReference>
<accession>A0AAU7CF34</accession>
<keyword evidence="3 15" id="KW-1003">Cell membrane</keyword>
<feature type="transmembrane region" description="Helical" evidence="15">
    <location>
        <begin position="21"/>
        <end position="39"/>
    </location>
</feature>
<dbReference type="GO" id="GO:0016887">
    <property type="term" value="F:ATP hydrolysis activity"/>
    <property type="evidence" value="ECO:0007669"/>
    <property type="project" value="UniProtKB-UniRule"/>
</dbReference>
<sequence>MDPKTTRSAPSRRPSRLSSPWLLLAVALLCTPPLIYWSITFQSARDIGYGDFIQRLEKGEIRSAKVGPTWITGELKTKGPTSRSVHFSTSRVGLEDDQQLFRLLREKLGTDYQGEAGPSLVQTVVLPSFTLTFLIVALWIMMKRSGGMGSAMAFAKSRPKVYEKDERRVTFDDVAGNEEAVTELREVVEFLRTPEKYQALGGRIPKGVLLAGPPGTGKTLLAKAVAGEAGVPFFSLSGSDFVEMFVGVGAARVRSLFQQAEAKAPCLIFIDELDALGKARGTGGGNHDERDQTLNQLLVQMDGFNSNNGIILIAATNRPEMLDPALVRPGRFDRQVVVDRPDILGREDILKVHVKTVALDEEINLRQIAAMTSGFVGADLANLVNEAALLAARKGKTKVGSVEFQEGVERVIAGPEKRQRVLVPEEKLRIAYHEAGHALVSRSLPQTDPVHKITILGRGTAALGYTMYRPEDDRFLHTRTWLESTICSLLGGTVAEEIVYGEVSDGATSDLQRATQIARRMVTDFGMSPKIGRVSYQTDGRSPFLNGGGANDYACSPRTAREIDLEVRRILDEAQRASGRILSERRDALEEITRNLMDHESIDASELQSILDAYPYEIRPLSDLV</sequence>
<comment type="subunit">
    <text evidence="15">Homohexamer.</text>
</comment>
<reference evidence="18" key="1">
    <citation type="submission" date="2024-05" db="EMBL/GenBank/DDBJ databases">
        <title>Planctomycetes of the genus Singulisphaera possess chitinolytic capabilities.</title>
        <authorList>
            <person name="Ivanova A."/>
        </authorList>
    </citation>
    <scope>NUCLEOTIDE SEQUENCE</scope>
    <source>
        <strain evidence="18">Ch08T</strain>
    </source>
</reference>
<dbReference type="Pfam" id="PF01434">
    <property type="entry name" value="Peptidase_M41"/>
    <property type="match status" value="1"/>
</dbReference>
<evidence type="ECO:0000259" key="17">
    <source>
        <dbReference type="SMART" id="SM00382"/>
    </source>
</evidence>
<keyword evidence="12 15" id="KW-0482">Metalloprotease</keyword>
<feature type="binding site" evidence="15">
    <location>
        <begin position="212"/>
        <end position="219"/>
    </location>
    <ligand>
        <name>ATP</name>
        <dbReference type="ChEBI" id="CHEBI:30616"/>
    </ligand>
</feature>
<feature type="active site" evidence="15">
    <location>
        <position position="434"/>
    </location>
</feature>
<dbReference type="Pfam" id="PF00004">
    <property type="entry name" value="AAA"/>
    <property type="match status" value="1"/>
</dbReference>
<dbReference type="InterPro" id="IPR005936">
    <property type="entry name" value="FtsH"/>
</dbReference>
<feature type="binding site" evidence="15">
    <location>
        <position position="433"/>
    </location>
    <ligand>
        <name>Zn(2+)</name>
        <dbReference type="ChEBI" id="CHEBI:29105"/>
        <note>catalytic</note>
    </ligand>
</feature>
<name>A0AAU7CF34_9BACT</name>
<dbReference type="SUPFAM" id="SSF52540">
    <property type="entry name" value="P-loop containing nucleoside triphosphate hydrolases"/>
    <property type="match status" value="1"/>
</dbReference>
<evidence type="ECO:0000256" key="16">
    <source>
        <dbReference type="RuleBase" id="RU003651"/>
    </source>
</evidence>
<dbReference type="NCBIfam" id="TIGR01241">
    <property type="entry name" value="FtsH_fam"/>
    <property type="match status" value="1"/>
</dbReference>
<dbReference type="Gene3D" id="1.10.8.60">
    <property type="match status" value="1"/>
</dbReference>
<dbReference type="Pfam" id="PF17862">
    <property type="entry name" value="AAA_lid_3"/>
    <property type="match status" value="1"/>
</dbReference>
<dbReference type="GO" id="GO:0004176">
    <property type="term" value="F:ATP-dependent peptidase activity"/>
    <property type="evidence" value="ECO:0007669"/>
    <property type="project" value="InterPro"/>
</dbReference>
<comment type="similarity">
    <text evidence="14 15">In the central section; belongs to the AAA ATPase family.</text>
</comment>
<evidence type="ECO:0000313" key="18">
    <source>
        <dbReference type="EMBL" id="XBH03869.1"/>
    </source>
</evidence>
<evidence type="ECO:0000256" key="6">
    <source>
        <dbReference type="ARBA" id="ARBA00022723"/>
    </source>
</evidence>
<dbReference type="InterPro" id="IPR003593">
    <property type="entry name" value="AAA+_ATPase"/>
</dbReference>
<dbReference type="RefSeq" id="WP_406696611.1">
    <property type="nucleotide sequence ID" value="NZ_CP155447.1"/>
</dbReference>
<protein>
    <recommendedName>
        <fullName evidence="15">ATP-dependent zinc metalloprotease FtsH</fullName>
        <ecNumber evidence="15">3.4.24.-</ecNumber>
    </recommendedName>
</protein>
<evidence type="ECO:0000256" key="12">
    <source>
        <dbReference type="ARBA" id="ARBA00023049"/>
    </source>
</evidence>
<keyword evidence="9 15" id="KW-0862">Zinc</keyword>
<keyword evidence="8 15" id="KW-0378">Hydrolase</keyword>
<dbReference type="GO" id="GO:0006508">
    <property type="term" value="P:proteolysis"/>
    <property type="evidence" value="ECO:0007669"/>
    <property type="project" value="UniProtKB-KW"/>
</dbReference>
<feature type="binding site" evidence="15">
    <location>
        <position position="437"/>
    </location>
    <ligand>
        <name>Zn(2+)</name>
        <dbReference type="ChEBI" id="CHEBI:29105"/>
        <note>catalytic</note>
    </ligand>
</feature>
<comment type="similarity">
    <text evidence="2 15">In the C-terminal section; belongs to the peptidase M41 family.</text>
</comment>
<dbReference type="GO" id="GO:0030163">
    <property type="term" value="P:protein catabolic process"/>
    <property type="evidence" value="ECO:0007669"/>
    <property type="project" value="UniProtKB-UniRule"/>
</dbReference>
<keyword evidence="10 15" id="KW-0067">ATP-binding</keyword>
<evidence type="ECO:0000256" key="13">
    <source>
        <dbReference type="ARBA" id="ARBA00023136"/>
    </source>
</evidence>
<keyword evidence="5 15" id="KW-0812">Transmembrane</keyword>
<proteinExistence type="inferred from homology"/>
<dbReference type="InterPro" id="IPR041569">
    <property type="entry name" value="AAA_lid_3"/>
</dbReference>
<evidence type="ECO:0000256" key="3">
    <source>
        <dbReference type="ARBA" id="ARBA00022475"/>
    </source>
</evidence>
<evidence type="ECO:0000256" key="2">
    <source>
        <dbReference type="ARBA" id="ARBA00010044"/>
    </source>
</evidence>
<evidence type="ECO:0000256" key="14">
    <source>
        <dbReference type="ARBA" id="ARBA00061570"/>
    </source>
</evidence>
<dbReference type="InterPro" id="IPR027417">
    <property type="entry name" value="P-loop_NTPase"/>
</dbReference>